<evidence type="ECO:0000313" key="7">
    <source>
        <dbReference type="EMBL" id="CAL4776885.1"/>
    </source>
</evidence>
<feature type="domain" description="EF-hand" evidence="4">
    <location>
        <begin position="65"/>
        <end position="100"/>
    </location>
</feature>
<organism evidence="5">
    <name type="scientific">Cladocopium goreaui</name>
    <dbReference type="NCBI Taxonomy" id="2562237"/>
    <lineage>
        <taxon>Eukaryota</taxon>
        <taxon>Sar</taxon>
        <taxon>Alveolata</taxon>
        <taxon>Dinophyceae</taxon>
        <taxon>Suessiales</taxon>
        <taxon>Symbiodiniaceae</taxon>
        <taxon>Cladocopium</taxon>
    </lineage>
</organism>
<dbReference type="EMBL" id="CAMXCT030001383">
    <property type="protein sequence ID" value="CAL4776885.1"/>
    <property type="molecule type" value="Genomic_DNA"/>
</dbReference>
<dbReference type="Pfam" id="PF13499">
    <property type="entry name" value="EF-hand_7"/>
    <property type="match status" value="1"/>
</dbReference>
<dbReference type="PROSITE" id="PS50222">
    <property type="entry name" value="EF_HAND_2"/>
    <property type="match status" value="2"/>
</dbReference>
<keyword evidence="3" id="KW-0106">Calcium</keyword>
<dbReference type="SMART" id="SM00054">
    <property type="entry name" value="EFh"/>
    <property type="match status" value="3"/>
</dbReference>
<dbReference type="Proteomes" id="UP001152797">
    <property type="component" value="Unassembled WGS sequence"/>
</dbReference>
<dbReference type="CDD" id="cd00051">
    <property type="entry name" value="EFh"/>
    <property type="match status" value="1"/>
</dbReference>
<gene>
    <name evidence="5" type="ORF">C1SCF055_LOCUS16640</name>
</gene>
<dbReference type="EMBL" id="CAMXCT020001383">
    <property type="protein sequence ID" value="CAL1142948.1"/>
    <property type="molecule type" value="Genomic_DNA"/>
</dbReference>
<feature type="domain" description="EF-hand" evidence="4">
    <location>
        <begin position="129"/>
        <end position="164"/>
    </location>
</feature>
<evidence type="ECO:0000256" key="1">
    <source>
        <dbReference type="ARBA" id="ARBA00005253"/>
    </source>
</evidence>
<dbReference type="Gene3D" id="1.10.238.10">
    <property type="entry name" value="EF-hand"/>
    <property type="match status" value="2"/>
</dbReference>
<dbReference type="PANTHER" id="PTHR23050">
    <property type="entry name" value="CALCIUM BINDING PROTEIN"/>
    <property type="match status" value="1"/>
</dbReference>
<reference evidence="5" key="1">
    <citation type="submission" date="2022-10" db="EMBL/GenBank/DDBJ databases">
        <authorList>
            <person name="Chen Y."/>
            <person name="Dougan E. K."/>
            <person name="Chan C."/>
            <person name="Rhodes N."/>
            <person name="Thang M."/>
        </authorList>
    </citation>
    <scope>NUCLEOTIDE SEQUENCE</scope>
</reference>
<dbReference type="GO" id="GO:0005509">
    <property type="term" value="F:calcium ion binding"/>
    <property type="evidence" value="ECO:0007669"/>
    <property type="project" value="InterPro"/>
</dbReference>
<dbReference type="EMBL" id="CAMXCT010001383">
    <property type="protein sequence ID" value="CAI3989573.1"/>
    <property type="molecule type" value="Genomic_DNA"/>
</dbReference>
<reference evidence="6" key="2">
    <citation type="submission" date="2024-04" db="EMBL/GenBank/DDBJ databases">
        <authorList>
            <person name="Chen Y."/>
            <person name="Shah S."/>
            <person name="Dougan E. K."/>
            <person name="Thang M."/>
            <person name="Chan C."/>
        </authorList>
    </citation>
    <scope>NUCLEOTIDE SEQUENCE [LARGE SCALE GENOMIC DNA]</scope>
</reference>
<keyword evidence="2" id="KW-0677">Repeat</keyword>
<name>A0A9P1CF82_9DINO</name>
<keyword evidence="8" id="KW-1185">Reference proteome</keyword>
<accession>A0A9P1CF82</accession>
<dbReference type="FunFam" id="1.10.238.10:FF:000178">
    <property type="entry name" value="Calmodulin-2 A"/>
    <property type="match status" value="1"/>
</dbReference>
<sequence>MVLNQPEADPEVSLDNPAGRSGLAVGWWRTVEVVADASLEADGQLESCNEGASKARQAEGELSAELLEEIKATFDLCDSDASGEIHAKELRMVMRNLGFKHSNEEVDLMIAQADDNGSGTIDFDQKMTERKPRVEKAFEQFDPDGFGFITLQKLKRVARCRLLM</sequence>
<comment type="caution">
    <text evidence="5">The sequence shown here is derived from an EMBL/GenBank/DDBJ whole genome shotgun (WGS) entry which is preliminary data.</text>
</comment>
<evidence type="ECO:0000313" key="5">
    <source>
        <dbReference type="EMBL" id="CAI3989573.1"/>
    </source>
</evidence>
<protein>
    <submittedName>
        <fullName evidence="7">Caltractin (Centrin)</fullName>
    </submittedName>
</protein>
<proteinExistence type="inferred from homology"/>
<evidence type="ECO:0000313" key="8">
    <source>
        <dbReference type="Proteomes" id="UP001152797"/>
    </source>
</evidence>
<dbReference type="InterPro" id="IPR011992">
    <property type="entry name" value="EF-hand-dom_pair"/>
</dbReference>
<dbReference type="InterPro" id="IPR002048">
    <property type="entry name" value="EF_hand_dom"/>
</dbReference>
<evidence type="ECO:0000256" key="2">
    <source>
        <dbReference type="ARBA" id="ARBA00022737"/>
    </source>
</evidence>
<dbReference type="SUPFAM" id="SSF47473">
    <property type="entry name" value="EF-hand"/>
    <property type="match status" value="1"/>
</dbReference>
<comment type="similarity">
    <text evidence="1">Belongs to the centrin family.</text>
</comment>
<dbReference type="GO" id="GO:0043226">
    <property type="term" value="C:organelle"/>
    <property type="evidence" value="ECO:0007669"/>
    <property type="project" value="UniProtKB-ARBA"/>
</dbReference>
<dbReference type="InterPro" id="IPR050145">
    <property type="entry name" value="Centrin_CML-like"/>
</dbReference>
<evidence type="ECO:0000313" key="6">
    <source>
        <dbReference type="EMBL" id="CAL1142948.1"/>
    </source>
</evidence>
<dbReference type="OrthoDB" id="429467at2759"/>
<evidence type="ECO:0000256" key="3">
    <source>
        <dbReference type="ARBA" id="ARBA00022837"/>
    </source>
</evidence>
<evidence type="ECO:0000259" key="4">
    <source>
        <dbReference type="PROSITE" id="PS50222"/>
    </source>
</evidence>
<dbReference type="AlphaFoldDB" id="A0A9P1CF82"/>